<keyword evidence="1" id="KW-0677">Repeat</keyword>
<dbReference type="EMBL" id="JAPFFF010000014">
    <property type="protein sequence ID" value="KAK8870187.1"/>
    <property type="molecule type" value="Genomic_DNA"/>
</dbReference>
<keyword evidence="2" id="KW-0040">ANK repeat</keyword>
<accession>A0ABR2IYX2</accession>
<reference evidence="3 4" key="1">
    <citation type="submission" date="2024-04" db="EMBL/GenBank/DDBJ databases">
        <title>Tritrichomonas musculus Genome.</title>
        <authorList>
            <person name="Alves-Ferreira E."/>
            <person name="Grigg M."/>
            <person name="Lorenzi H."/>
            <person name="Galac M."/>
        </authorList>
    </citation>
    <scope>NUCLEOTIDE SEQUENCE [LARGE SCALE GENOMIC DNA]</scope>
    <source>
        <strain evidence="3 4">EAF2021</strain>
    </source>
</reference>
<dbReference type="PANTHER" id="PTHR24198">
    <property type="entry name" value="ANKYRIN REPEAT AND PROTEIN KINASE DOMAIN-CONTAINING PROTEIN"/>
    <property type="match status" value="1"/>
</dbReference>
<dbReference type="Pfam" id="PF12796">
    <property type="entry name" value="Ank_2"/>
    <property type="match status" value="1"/>
</dbReference>
<dbReference type="Gene3D" id="1.25.40.20">
    <property type="entry name" value="Ankyrin repeat-containing domain"/>
    <property type="match status" value="2"/>
</dbReference>
<protein>
    <recommendedName>
        <fullName evidence="5">Ankyrin repeat protein</fullName>
    </recommendedName>
</protein>
<dbReference type="SMART" id="SM00248">
    <property type="entry name" value="ANK"/>
    <property type="match status" value="4"/>
</dbReference>
<evidence type="ECO:0000313" key="4">
    <source>
        <dbReference type="Proteomes" id="UP001470230"/>
    </source>
</evidence>
<evidence type="ECO:0000256" key="1">
    <source>
        <dbReference type="ARBA" id="ARBA00022737"/>
    </source>
</evidence>
<proteinExistence type="predicted"/>
<keyword evidence="4" id="KW-1185">Reference proteome</keyword>
<dbReference type="InterPro" id="IPR036770">
    <property type="entry name" value="Ankyrin_rpt-contain_sf"/>
</dbReference>
<evidence type="ECO:0000313" key="3">
    <source>
        <dbReference type="EMBL" id="KAK8870187.1"/>
    </source>
</evidence>
<dbReference type="SUPFAM" id="SSF48403">
    <property type="entry name" value="Ankyrin repeat"/>
    <property type="match status" value="1"/>
</dbReference>
<organism evidence="3 4">
    <name type="scientific">Tritrichomonas musculus</name>
    <dbReference type="NCBI Taxonomy" id="1915356"/>
    <lineage>
        <taxon>Eukaryota</taxon>
        <taxon>Metamonada</taxon>
        <taxon>Parabasalia</taxon>
        <taxon>Tritrichomonadida</taxon>
        <taxon>Tritrichomonadidae</taxon>
        <taxon>Tritrichomonas</taxon>
    </lineage>
</organism>
<evidence type="ECO:0000256" key="2">
    <source>
        <dbReference type="ARBA" id="ARBA00023043"/>
    </source>
</evidence>
<evidence type="ECO:0008006" key="5">
    <source>
        <dbReference type="Google" id="ProtNLM"/>
    </source>
</evidence>
<dbReference type="InterPro" id="IPR002110">
    <property type="entry name" value="Ankyrin_rpt"/>
</dbReference>
<name>A0ABR2IYX2_9EUKA</name>
<gene>
    <name evidence="3" type="ORF">M9Y10_008064</name>
</gene>
<comment type="caution">
    <text evidence="3">The sequence shown here is derived from an EMBL/GenBank/DDBJ whole genome shotgun (WGS) entry which is preliminary data.</text>
</comment>
<dbReference type="Proteomes" id="UP001470230">
    <property type="component" value="Unassembled WGS sequence"/>
</dbReference>
<dbReference type="PANTHER" id="PTHR24198:SF165">
    <property type="entry name" value="ANKYRIN REPEAT-CONTAINING PROTEIN-RELATED"/>
    <property type="match status" value="1"/>
</dbReference>
<sequence>MLSYREIIEISCKNGFYLLTKIIINTVSQKVEGQEGQRSFSSNYFPAQFFGSWGSLHNSIDETHAVSFGNLSIIKLFIKDSSQFELDKILSISVLKGYENIVKYFLNDLVKTNVYKITAEGISQALSNSVMKKSSKLFDYIMEQVNLNCPDFFEKFDWSIKMLSNACIHGNVKCAKAITEFILKSKKNKDFTLPFVNAASFNSFELCNFFVDKKVKINFSNIATFSSEMASMKEEIFLLIIDKLSHDEKENLYKKIIIPAIRCHNIPLIEIIYKEMPVNRECFFEAVESSDCEIVKITLKYKNNSYFINKKSPNGTPLIIATRNNDTDIVKALLSVPENNPNLYDRIGDTPLIIAAMSMNLDILNLILDFYGDEIQNQKSQLDSLILKTMNLMNILEWKSKQDIINIINRVLDIKFIDPNVFKNDNTMLMLACESNEINIV</sequence>